<accession>A0AAD9NFF1</accession>
<protein>
    <submittedName>
        <fullName evidence="2">Uncharacterized protein</fullName>
    </submittedName>
</protein>
<feature type="region of interest" description="Disordered" evidence="1">
    <location>
        <begin position="16"/>
        <end position="39"/>
    </location>
</feature>
<name>A0AAD9NFF1_9ANNE</name>
<sequence>MTHQYTRADTVLVLKKSSTPRERSSVSSITATRKASPRVSRQVLRYEAEQDDLTKCRTRKRSSEIRPHRVDHMYYMTGTSLKLEPRYKVEEEELQHCREDEGETQRQLVDEHRSQFSRSSHDSVFILDRNRDTKAQLPLLLYDSRVHIKIPQADKSTEYSTSTKD</sequence>
<evidence type="ECO:0000313" key="3">
    <source>
        <dbReference type="Proteomes" id="UP001208570"/>
    </source>
</evidence>
<keyword evidence="3" id="KW-1185">Reference proteome</keyword>
<dbReference type="Proteomes" id="UP001208570">
    <property type="component" value="Unassembled WGS sequence"/>
</dbReference>
<evidence type="ECO:0000313" key="2">
    <source>
        <dbReference type="EMBL" id="KAK2166613.1"/>
    </source>
</evidence>
<reference evidence="2" key="1">
    <citation type="journal article" date="2023" name="Mol. Biol. Evol.">
        <title>Third-Generation Sequencing Reveals the Adaptive Role of the Epigenome in Three Deep-Sea Polychaetes.</title>
        <authorList>
            <person name="Perez M."/>
            <person name="Aroh O."/>
            <person name="Sun Y."/>
            <person name="Lan Y."/>
            <person name="Juniper S.K."/>
            <person name="Young C.R."/>
            <person name="Angers B."/>
            <person name="Qian P.Y."/>
        </authorList>
    </citation>
    <scope>NUCLEOTIDE SEQUENCE</scope>
    <source>
        <strain evidence="2">P08H-3</strain>
    </source>
</reference>
<comment type="caution">
    <text evidence="2">The sequence shown here is derived from an EMBL/GenBank/DDBJ whole genome shotgun (WGS) entry which is preliminary data.</text>
</comment>
<dbReference type="EMBL" id="JAODUP010000037">
    <property type="protein sequence ID" value="KAK2166613.1"/>
    <property type="molecule type" value="Genomic_DNA"/>
</dbReference>
<proteinExistence type="predicted"/>
<gene>
    <name evidence="2" type="ORF">LSH36_37g06023</name>
</gene>
<organism evidence="2 3">
    <name type="scientific">Paralvinella palmiformis</name>
    <dbReference type="NCBI Taxonomy" id="53620"/>
    <lineage>
        <taxon>Eukaryota</taxon>
        <taxon>Metazoa</taxon>
        <taxon>Spiralia</taxon>
        <taxon>Lophotrochozoa</taxon>
        <taxon>Annelida</taxon>
        <taxon>Polychaeta</taxon>
        <taxon>Sedentaria</taxon>
        <taxon>Canalipalpata</taxon>
        <taxon>Terebellida</taxon>
        <taxon>Terebelliformia</taxon>
        <taxon>Alvinellidae</taxon>
        <taxon>Paralvinella</taxon>
    </lineage>
</organism>
<evidence type="ECO:0000256" key="1">
    <source>
        <dbReference type="SAM" id="MobiDB-lite"/>
    </source>
</evidence>
<dbReference type="AlphaFoldDB" id="A0AAD9NFF1"/>